<dbReference type="AlphaFoldDB" id="A0AAW3U7K4"/>
<proteinExistence type="predicted"/>
<protein>
    <recommendedName>
        <fullName evidence="2">GYF domain-containing protein</fullName>
    </recommendedName>
</protein>
<feature type="region of interest" description="Disordered" evidence="1">
    <location>
        <begin position="1"/>
        <end position="30"/>
    </location>
</feature>
<dbReference type="EMBL" id="JACHNL010000008">
    <property type="protein sequence ID" value="MBB4725013.1"/>
    <property type="molecule type" value="Genomic_DNA"/>
</dbReference>
<dbReference type="InterPro" id="IPR025640">
    <property type="entry name" value="GYF_2"/>
</dbReference>
<sequence>MAQWYFHNPGQADRLGPLDDASARAHAQRQPDALAWRDGLDGWTPARQLAELQGAVACRRR</sequence>
<dbReference type="Pfam" id="PF14237">
    <property type="entry name" value="GYF_2"/>
    <property type="match status" value="1"/>
</dbReference>
<reference evidence="3 4" key="1">
    <citation type="submission" date="2020-08" db="EMBL/GenBank/DDBJ databases">
        <title>Studying the diversity of plant-associated saprophytic bacteria and their role in host health and plant-pathogen interactions.</title>
        <authorList>
            <person name="Potnis N."/>
        </authorList>
    </citation>
    <scope>NUCLEOTIDE SEQUENCE [LARGE SCALE GENOMIC DNA]</scope>
    <source>
        <strain evidence="3 4">CFBP 7922</strain>
    </source>
</reference>
<gene>
    <name evidence="3" type="ORF">FHY32_003404</name>
</gene>
<evidence type="ECO:0000259" key="2">
    <source>
        <dbReference type="Pfam" id="PF14237"/>
    </source>
</evidence>
<evidence type="ECO:0000256" key="1">
    <source>
        <dbReference type="SAM" id="MobiDB-lite"/>
    </source>
</evidence>
<accession>A0AAW3U7K4</accession>
<evidence type="ECO:0000313" key="4">
    <source>
        <dbReference type="Proteomes" id="UP000576603"/>
    </source>
</evidence>
<name>A0AAW3U7K4_XANEU</name>
<feature type="domain" description="GYF" evidence="2">
    <location>
        <begin position="4"/>
        <end position="52"/>
    </location>
</feature>
<comment type="caution">
    <text evidence="3">The sequence shown here is derived from an EMBL/GenBank/DDBJ whole genome shotgun (WGS) entry which is preliminary data.</text>
</comment>
<dbReference type="Proteomes" id="UP000576603">
    <property type="component" value="Unassembled WGS sequence"/>
</dbReference>
<evidence type="ECO:0000313" key="3">
    <source>
        <dbReference type="EMBL" id="MBB4725013.1"/>
    </source>
</evidence>
<organism evidence="3 4">
    <name type="scientific">Xanthomonas euvesicatoria</name>
    <dbReference type="NCBI Taxonomy" id="456327"/>
    <lineage>
        <taxon>Bacteria</taxon>
        <taxon>Pseudomonadati</taxon>
        <taxon>Pseudomonadota</taxon>
        <taxon>Gammaproteobacteria</taxon>
        <taxon>Lysobacterales</taxon>
        <taxon>Lysobacteraceae</taxon>
        <taxon>Xanthomonas</taxon>
    </lineage>
</organism>